<evidence type="ECO:0000313" key="3">
    <source>
        <dbReference type="Proteomes" id="UP001178281"/>
    </source>
</evidence>
<feature type="transmembrane region" description="Helical" evidence="1">
    <location>
        <begin position="63"/>
        <end position="83"/>
    </location>
</feature>
<dbReference type="AlphaFoldDB" id="A0AA90NL77"/>
<keyword evidence="1" id="KW-0812">Transmembrane</keyword>
<dbReference type="Proteomes" id="UP001178281">
    <property type="component" value="Unassembled WGS sequence"/>
</dbReference>
<name>A0AA90NL77_9ACTN</name>
<keyword evidence="1" id="KW-1133">Transmembrane helix</keyword>
<sequence length="103" mass="11221">MMVYRVIAVVLYLLVRLLLAGCRRIGRAFHVGALPIASALTVATIAAVAAIHLTLLREQGAQPVVLLSITIPALVATGAALLWRRHTYDPIRAAHRYDGWIDN</sequence>
<proteinExistence type="predicted"/>
<dbReference type="RefSeq" id="WP_220657255.1">
    <property type="nucleotide sequence ID" value="NZ_CBCSFC010000005.1"/>
</dbReference>
<organism evidence="2 3">
    <name type="scientific">Tsukamurella strandjordii</name>
    <dbReference type="NCBI Taxonomy" id="147577"/>
    <lineage>
        <taxon>Bacteria</taxon>
        <taxon>Bacillati</taxon>
        <taxon>Actinomycetota</taxon>
        <taxon>Actinomycetes</taxon>
        <taxon>Mycobacteriales</taxon>
        <taxon>Tsukamurellaceae</taxon>
        <taxon>Tsukamurella</taxon>
    </lineage>
</organism>
<feature type="transmembrane region" description="Helical" evidence="1">
    <location>
        <begin position="36"/>
        <end position="56"/>
    </location>
</feature>
<dbReference type="EMBL" id="JAUTIX010000007">
    <property type="protein sequence ID" value="MDP0399689.1"/>
    <property type="molecule type" value="Genomic_DNA"/>
</dbReference>
<accession>A0AA90NL77</accession>
<gene>
    <name evidence="2" type="ORF">Q7X28_17335</name>
</gene>
<protein>
    <submittedName>
        <fullName evidence="2">Uncharacterized protein</fullName>
    </submittedName>
</protein>
<keyword evidence="3" id="KW-1185">Reference proteome</keyword>
<evidence type="ECO:0000313" key="2">
    <source>
        <dbReference type="EMBL" id="MDP0399689.1"/>
    </source>
</evidence>
<comment type="caution">
    <text evidence="2">The sequence shown here is derived from an EMBL/GenBank/DDBJ whole genome shotgun (WGS) entry which is preliminary data.</text>
</comment>
<evidence type="ECO:0000256" key="1">
    <source>
        <dbReference type="SAM" id="Phobius"/>
    </source>
</evidence>
<reference evidence="2" key="1">
    <citation type="submission" date="2023-08" db="EMBL/GenBank/DDBJ databases">
        <title>The draft genome of Tsukamurella strandjordii strain 050030.</title>
        <authorList>
            <person name="Zhao F."/>
            <person name="Feng Y."/>
            <person name="Zong Z."/>
        </authorList>
    </citation>
    <scope>NUCLEOTIDE SEQUENCE</scope>
    <source>
        <strain evidence="2">050030</strain>
    </source>
</reference>
<keyword evidence="1" id="KW-0472">Membrane</keyword>